<protein>
    <recommendedName>
        <fullName evidence="1">Poly [ADP-ribose] polymerase</fullName>
        <shortName evidence="1">PARP</shortName>
        <ecNumber evidence="1">2.4.2.-</ecNumber>
    </recommendedName>
</protein>
<dbReference type="InterPro" id="IPR051712">
    <property type="entry name" value="ARTD-AVP"/>
</dbReference>
<dbReference type="EMBL" id="CAUYUJ010017398">
    <property type="protein sequence ID" value="CAK0874491.1"/>
    <property type="molecule type" value="Genomic_DNA"/>
</dbReference>
<feature type="compositionally biased region" description="Basic and acidic residues" evidence="2">
    <location>
        <begin position="35"/>
        <end position="46"/>
    </location>
</feature>
<evidence type="ECO:0000313" key="5">
    <source>
        <dbReference type="Proteomes" id="UP001189429"/>
    </source>
</evidence>
<keyword evidence="1" id="KW-0328">Glycosyltransferase</keyword>
<evidence type="ECO:0000313" key="4">
    <source>
        <dbReference type="EMBL" id="CAK0874491.1"/>
    </source>
</evidence>
<dbReference type="Proteomes" id="UP001189429">
    <property type="component" value="Unassembled WGS sequence"/>
</dbReference>
<feature type="non-terminal residue" evidence="4">
    <location>
        <position position="1"/>
    </location>
</feature>
<feature type="compositionally biased region" description="Low complexity" evidence="2">
    <location>
        <begin position="9"/>
        <end position="21"/>
    </location>
</feature>
<dbReference type="PANTHER" id="PTHR45740:SF2">
    <property type="entry name" value="POLY [ADP-RIBOSE] POLYMERASE"/>
    <property type="match status" value="1"/>
</dbReference>
<dbReference type="SUPFAM" id="SSF56399">
    <property type="entry name" value="ADP-ribosylation"/>
    <property type="match status" value="1"/>
</dbReference>
<proteinExistence type="predicted"/>
<reference evidence="4" key="1">
    <citation type="submission" date="2023-10" db="EMBL/GenBank/DDBJ databases">
        <authorList>
            <person name="Chen Y."/>
            <person name="Shah S."/>
            <person name="Dougan E. K."/>
            <person name="Thang M."/>
            <person name="Chan C."/>
        </authorList>
    </citation>
    <scope>NUCLEOTIDE SEQUENCE [LARGE SCALE GENOMIC DNA]</scope>
</reference>
<evidence type="ECO:0000256" key="2">
    <source>
        <dbReference type="SAM" id="MobiDB-lite"/>
    </source>
</evidence>
<sequence length="513" mass="55073">SPRLDGPVAPLALRPRLAPRAGAMGCTQARASEFGGRRPAEGRAEAEAAGGAEAEDAAVEPEQAVKGECRCPPRSWEPGRAAGASVASIGGRARWCADELVIAHRDGRVHRYGGGGEGPSAALVLGGGEHLLKITQRWGGAGVGSQILLITSQHRVFALEGRGRSCGDEKVEVIADGRQEIVALRLGEDGKLVEVMLRRLDGGGAVWVPPYRGPKGDAVQRMHCPVFRAEMELAFAMTRLKTALPAPQYWRAPQSLYWGPGGWELFAAPEFKQQAQEVITATWLPRKTRDRTGRLPSGLKVLSVDRLQNCLLWQRYQDRKTELLSRGPCVPVSELDGVAETGAVKTAVLAQGAELSAEVNEHYLFHGTSIAGANGITQHGFQIARAGEHVGTMFGAGCYFAECSSKADEYVHDTGLKSVANAFKRKGAADSAGAGGGTFALLLCRVLCGRLFRVTQKDPEGISAALADGYDSVLGDREASVGTYREFVSFNQENIYPEYKIIYERVYEGRSCV</sequence>
<dbReference type="InterPro" id="IPR012317">
    <property type="entry name" value="Poly(ADP-ribose)pol_cat_dom"/>
</dbReference>
<accession>A0ABN9VRD4</accession>
<organism evidence="4 5">
    <name type="scientific">Prorocentrum cordatum</name>
    <dbReference type="NCBI Taxonomy" id="2364126"/>
    <lineage>
        <taxon>Eukaryota</taxon>
        <taxon>Sar</taxon>
        <taxon>Alveolata</taxon>
        <taxon>Dinophyceae</taxon>
        <taxon>Prorocentrales</taxon>
        <taxon>Prorocentraceae</taxon>
        <taxon>Prorocentrum</taxon>
    </lineage>
</organism>
<name>A0ABN9VRD4_9DINO</name>
<evidence type="ECO:0000256" key="1">
    <source>
        <dbReference type="RuleBase" id="RU362114"/>
    </source>
</evidence>
<dbReference type="PROSITE" id="PS51059">
    <property type="entry name" value="PARP_CATALYTIC"/>
    <property type="match status" value="1"/>
</dbReference>
<dbReference type="Pfam" id="PF00644">
    <property type="entry name" value="PARP"/>
    <property type="match status" value="1"/>
</dbReference>
<feature type="domain" description="PARP catalytic" evidence="3">
    <location>
        <begin position="287"/>
        <end position="512"/>
    </location>
</feature>
<feature type="region of interest" description="Disordered" evidence="2">
    <location>
        <begin position="1"/>
        <end position="66"/>
    </location>
</feature>
<evidence type="ECO:0000259" key="3">
    <source>
        <dbReference type="PROSITE" id="PS51059"/>
    </source>
</evidence>
<dbReference type="EC" id="2.4.2.-" evidence="1"/>
<gene>
    <name evidence="4" type="ORF">PCOR1329_LOCUS59375</name>
</gene>
<dbReference type="Gene3D" id="3.90.228.10">
    <property type="match status" value="1"/>
</dbReference>
<keyword evidence="5" id="KW-1185">Reference proteome</keyword>
<dbReference type="PANTHER" id="PTHR45740">
    <property type="entry name" value="POLY [ADP-RIBOSE] POLYMERASE"/>
    <property type="match status" value="1"/>
</dbReference>
<keyword evidence="1" id="KW-0520">NAD</keyword>
<comment type="caution">
    <text evidence="4">The sequence shown here is derived from an EMBL/GenBank/DDBJ whole genome shotgun (WGS) entry which is preliminary data.</text>
</comment>
<keyword evidence="1" id="KW-0808">Transferase</keyword>